<dbReference type="EMBL" id="PDJH01000001">
    <property type="protein sequence ID" value="PFG36200.1"/>
    <property type="molecule type" value="Genomic_DNA"/>
</dbReference>
<evidence type="ECO:0000259" key="4">
    <source>
        <dbReference type="Pfam" id="PF01408"/>
    </source>
</evidence>
<organism evidence="6 7">
    <name type="scientific">Flavimobilis soli</name>
    <dbReference type="NCBI Taxonomy" id="442709"/>
    <lineage>
        <taxon>Bacteria</taxon>
        <taxon>Bacillati</taxon>
        <taxon>Actinomycetota</taxon>
        <taxon>Actinomycetes</taxon>
        <taxon>Micrococcales</taxon>
        <taxon>Jonesiaceae</taxon>
        <taxon>Flavimobilis</taxon>
    </lineage>
</organism>
<name>A0A2A9EDA5_9MICO</name>
<dbReference type="InterPro" id="IPR000683">
    <property type="entry name" value="Gfo/Idh/MocA-like_OxRdtase_N"/>
</dbReference>
<comment type="similarity">
    <text evidence="1">Belongs to the Gfo/Idh/MocA family.</text>
</comment>
<dbReference type="PANTHER" id="PTHR43708">
    <property type="entry name" value="CONSERVED EXPRESSED OXIDOREDUCTASE (EUROFUNG)"/>
    <property type="match status" value="1"/>
</dbReference>
<gene>
    <name evidence="6" type="ORF">ATL41_0911</name>
</gene>
<dbReference type="PANTHER" id="PTHR43708:SF5">
    <property type="entry name" value="CONSERVED EXPRESSED OXIDOREDUCTASE (EUROFUNG)-RELATED"/>
    <property type="match status" value="1"/>
</dbReference>
<sequence>MDDVARKDARVGLIGYGLAGEAFHAPLIASTPGLELSAIVTGRADRAAAASARYPGATVVAAVDELWTLGLDLVVVATPNDSHVPLARAALERDLAVVVDKPVAPDARAARELDALARSRGLLLTVFQNRRWDGDFLTVRDAVSSGLLGDVRRFESRFERWSPVATGGWRESAAPEMAGGLLWDLGAHLVDQAVQLFGPVASVYAECDVRREGVEADDDSFVALTHVGGVRSHLWMSAVAAHENPRFRVVGSNAAIVTWGLDPQEDALRAGRYPVGDGLADDGSLWGVAETPATADVVAGPERSTRPVLAGDYPAYYAGVARAFHEGAPAPVSVTDAAAVLDVLETARRSARQGEVLAVAAS</sequence>
<dbReference type="Gene3D" id="3.40.50.720">
    <property type="entry name" value="NAD(P)-binding Rossmann-like Domain"/>
    <property type="match status" value="1"/>
</dbReference>
<dbReference type="OrthoDB" id="256869at2"/>
<evidence type="ECO:0000256" key="3">
    <source>
        <dbReference type="ARBA" id="ARBA00023027"/>
    </source>
</evidence>
<protein>
    <submittedName>
        <fullName evidence="6">Putative dehydrogenase</fullName>
    </submittedName>
</protein>
<evidence type="ECO:0000313" key="7">
    <source>
        <dbReference type="Proteomes" id="UP000221394"/>
    </source>
</evidence>
<dbReference type="InterPro" id="IPR051317">
    <property type="entry name" value="Gfo/Idh/MocA_oxidoreduct"/>
</dbReference>
<feature type="domain" description="Gfo/Idh/MocA-like oxidoreductase N-terminal" evidence="4">
    <location>
        <begin position="10"/>
        <end position="126"/>
    </location>
</feature>
<dbReference type="Gene3D" id="3.30.360.10">
    <property type="entry name" value="Dihydrodipicolinate Reductase, domain 2"/>
    <property type="match status" value="1"/>
</dbReference>
<evidence type="ECO:0000256" key="1">
    <source>
        <dbReference type="ARBA" id="ARBA00010928"/>
    </source>
</evidence>
<dbReference type="SUPFAM" id="SSF51735">
    <property type="entry name" value="NAD(P)-binding Rossmann-fold domains"/>
    <property type="match status" value="1"/>
</dbReference>
<evidence type="ECO:0000259" key="5">
    <source>
        <dbReference type="Pfam" id="PF22725"/>
    </source>
</evidence>
<dbReference type="Pfam" id="PF22725">
    <property type="entry name" value="GFO_IDH_MocA_C3"/>
    <property type="match status" value="1"/>
</dbReference>
<accession>A0A2A9EDA5</accession>
<dbReference type="GO" id="GO:0000166">
    <property type="term" value="F:nucleotide binding"/>
    <property type="evidence" value="ECO:0007669"/>
    <property type="project" value="InterPro"/>
</dbReference>
<dbReference type="InterPro" id="IPR036291">
    <property type="entry name" value="NAD(P)-bd_dom_sf"/>
</dbReference>
<comment type="caution">
    <text evidence="6">The sequence shown here is derived from an EMBL/GenBank/DDBJ whole genome shotgun (WGS) entry which is preliminary data.</text>
</comment>
<dbReference type="GO" id="GO:0016491">
    <property type="term" value="F:oxidoreductase activity"/>
    <property type="evidence" value="ECO:0007669"/>
    <property type="project" value="UniProtKB-KW"/>
</dbReference>
<dbReference type="RefSeq" id="WP_098457403.1">
    <property type="nucleotide sequence ID" value="NZ_PDJH01000001.1"/>
</dbReference>
<feature type="domain" description="GFO/IDH/MocA-like oxidoreductase" evidence="5">
    <location>
        <begin position="136"/>
        <end position="256"/>
    </location>
</feature>
<dbReference type="SUPFAM" id="SSF55347">
    <property type="entry name" value="Glyceraldehyde-3-phosphate dehydrogenase-like, C-terminal domain"/>
    <property type="match status" value="1"/>
</dbReference>
<dbReference type="Pfam" id="PF01408">
    <property type="entry name" value="GFO_IDH_MocA"/>
    <property type="match status" value="1"/>
</dbReference>
<keyword evidence="3" id="KW-0520">NAD</keyword>
<dbReference type="AlphaFoldDB" id="A0A2A9EDA5"/>
<dbReference type="InterPro" id="IPR055170">
    <property type="entry name" value="GFO_IDH_MocA-like_dom"/>
</dbReference>
<keyword evidence="7" id="KW-1185">Reference proteome</keyword>
<reference evidence="6 7" key="1">
    <citation type="submission" date="2017-10" db="EMBL/GenBank/DDBJ databases">
        <title>Sequencing the genomes of 1000 actinobacteria strains.</title>
        <authorList>
            <person name="Klenk H.-P."/>
        </authorList>
    </citation>
    <scope>NUCLEOTIDE SEQUENCE [LARGE SCALE GENOMIC DNA]</scope>
    <source>
        <strain evidence="6 7">DSM 21574</strain>
    </source>
</reference>
<dbReference type="Proteomes" id="UP000221394">
    <property type="component" value="Unassembled WGS sequence"/>
</dbReference>
<evidence type="ECO:0000256" key="2">
    <source>
        <dbReference type="ARBA" id="ARBA00023002"/>
    </source>
</evidence>
<proteinExistence type="inferred from homology"/>
<evidence type="ECO:0000313" key="6">
    <source>
        <dbReference type="EMBL" id="PFG36200.1"/>
    </source>
</evidence>
<keyword evidence="2" id="KW-0560">Oxidoreductase</keyword>